<protein>
    <submittedName>
        <fullName evidence="1">Uncharacterized protein</fullName>
    </submittedName>
</protein>
<proteinExistence type="predicted"/>
<keyword evidence="2" id="KW-1185">Reference proteome</keyword>
<dbReference type="RefSeq" id="WP_084336855.1">
    <property type="nucleotide sequence ID" value="NZ_FNFD01000002.1"/>
</dbReference>
<accession>A0A1G8V1S0</accession>
<dbReference type="STRING" id="137658.SAMN05216186_10269"/>
<dbReference type="AlphaFoldDB" id="A0A1G8V1S0"/>
<gene>
    <name evidence="1" type="ORF">SAMN05216186_10269</name>
</gene>
<evidence type="ECO:0000313" key="1">
    <source>
        <dbReference type="EMBL" id="SDJ59991.1"/>
    </source>
</evidence>
<dbReference type="Proteomes" id="UP000198706">
    <property type="component" value="Unassembled WGS sequence"/>
</dbReference>
<dbReference type="EMBL" id="FNFD01000002">
    <property type="protein sequence ID" value="SDJ59991.1"/>
    <property type="molecule type" value="Genomic_DNA"/>
</dbReference>
<reference evidence="1 2" key="1">
    <citation type="submission" date="2016-10" db="EMBL/GenBank/DDBJ databases">
        <authorList>
            <person name="de Groot N.N."/>
        </authorList>
    </citation>
    <scope>NUCLEOTIDE SEQUENCE [LARGE SCALE GENOMIC DNA]</scope>
    <source>
        <strain evidence="1 2">JCM 21544</strain>
    </source>
</reference>
<evidence type="ECO:0000313" key="2">
    <source>
        <dbReference type="Proteomes" id="UP000198706"/>
    </source>
</evidence>
<name>A0A1G8V1S0_9PSED</name>
<sequence>MSTVIDPMRATISLHGLGFIQVQLQGDLRLHVWHPILPRRACFEHSAIHDHRFGFVSRVLIGTQRNIEYRAEHRADGTHMTYLHEGPRTPRGGRPWKADGRINLIEDSIEDIPAGDSYVMKPYRYHQTQPLGDGRVATLMKKTSEVPYGARSTCTYGVQPDVDFDRFQWPALRLWAVVLDVLGSGSLVAESNQWALQEEARA</sequence>
<organism evidence="1 2">
    <name type="scientific">Pseudomonas indica</name>
    <dbReference type="NCBI Taxonomy" id="137658"/>
    <lineage>
        <taxon>Bacteria</taxon>
        <taxon>Pseudomonadati</taxon>
        <taxon>Pseudomonadota</taxon>
        <taxon>Gammaproteobacteria</taxon>
        <taxon>Pseudomonadales</taxon>
        <taxon>Pseudomonadaceae</taxon>
        <taxon>Pseudomonas</taxon>
    </lineage>
</organism>